<keyword evidence="7" id="KW-0408">Iron</keyword>
<evidence type="ECO:0000256" key="6">
    <source>
        <dbReference type="ARBA" id="ARBA00023002"/>
    </source>
</evidence>
<dbReference type="PIRSF" id="PIRSF000371">
    <property type="entry name" value="PFL_act_enz"/>
    <property type="match status" value="1"/>
</dbReference>
<keyword evidence="4" id="KW-0949">S-adenosyl-L-methionine</keyword>
<dbReference type="SUPFAM" id="SSF102114">
    <property type="entry name" value="Radical SAM enzymes"/>
    <property type="match status" value="1"/>
</dbReference>
<evidence type="ECO:0000256" key="1">
    <source>
        <dbReference type="ARBA" id="ARBA00001966"/>
    </source>
</evidence>
<dbReference type="NCBIfam" id="TIGR02494">
    <property type="entry name" value="PFLE_PFLC"/>
    <property type="match status" value="1"/>
</dbReference>
<dbReference type="InterPro" id="IPR001989">
    <property type="entry name" value="Radical_activat_CS"/>
</dbReference>
<keyword evidence="5" id="KW-0479">Metal-binding</keyword>
<dbReference type="PROSITE" id="PS01087">
    <property type="entry name" value="RADICAL_ACTIVATING"/>
    <property type="match status" value="1"/>
</dbReference>
<dbReference type="InterPro" id="IPR012839">
    <property type="entry name" value="Organic_radical_activase"/>
</dbReference>
<dbReference type="SFLD" id="SFLDS00029">
    <property type="entry name" value="Radical_SAM"/>
    <property type="match status" value="1"/>
</dbReference>
<evidence type="ECO:0000256" key="8">
    <source>
        <dbReference type="ARBA" id="ARBA00023014"/>
    </source>
</evidence>
<dbReference type="PANTHER" id="PTHR30352">
    <property type="entry name" value="PYRUVATE FORMATE-LYASE-ACTIVATING ENZYME"/>
    <property type="match status" value="1"/>
</dbReference>
<feature type="domain" description="Radical SAM core" evidence="9">
    <location>
        <begin position="22"/>
        <end position="261"/>
    </location>
</feature>
<accession>B9DYK0</accession>
<dbReference type="InterPro" id="IPR034457">
    <property type="entry name" value="Organic_radical-activating"/>
</dbReference>
<dbReference type="InterPro" id="IPR013785">
    <property type="entry name" value="Aldolase_TIM"/>
</dbReference>
<gene>
    <name evidence="10" type="ordered locus">CKR_0274</name>
</gene>
<evidence type="ECO:0000256" key="5">
    <source>
        <dbReference type="ARBA" id="ARBA00022723"/>
    </source>
</evidence>
<dbReference type="KEGG" id="ckr:CKR_0274"/>
<dbReference type="SFLD" id="SFLDG01066">
    <property type="entry name" value="organic_radical-activating_enz"/>
    <property type="match status" value="1"/>
</dbReference>
<protein>
    <recommendedName>
        <fullName evidence="9">Radical SAM core domain-containing protein</fullName>
    </recommendedName>
</protein>
<dbReference type="GO" id="GO:0016491">
    <property type="term" value="F:oxidoreductase activity"/>
    <property type="evidence" value="ECO:0007669"/>
    <property type="project" value="UniProtKB-KW"/>
</dbReference>
<dbReference type="GO" id="GO:0046872">
    <property type="term" value="F:metal ion binding"/>
    <property type="evidence" value="ECO:0007669"/>
    <property type="project" value="UniProtKB-KW"/>
</dbReference>
<name>B9DYK0_CLOK1</name>
<evidence type="ECO:0000256" key="3">
    <source>
        <dbReference type="ARBA" id="ARBA00022485"/>
    </source>
</evidence>
<dbReference type="PROSITE" id="PS51918">
    <property type="entry name" value="RADICAL_SAM"/>
    <property type="match status" value="1"/>
</dbReference>
<sequence>MKREGLVSMIPYIFNIQKFSVHDGPGVRTTIFFKGCPIRCMWCHNPESQKYKPEVMKNRDGKEEMIGKQYTIKQLVKIVQADQIFYDQSGGGVTLSGGEVMTQDMDYIEELVKEFHRIGISVVIDTCGVVPPSNYERILPYTDLFLYDLKLINSQMHTKYTGVSNDLVLENLKLISNHRGKINLRLILIKDVNVDDQAICGIVDWLQEQNISIESINLLPYHDFGRDKYRNLNRECTQNFEKPSDERMNEIKEYFEKAGYSVKVGG</sequence>
<proteinExistence type="inferred from homology"/>
<dbReference type="PANTHER" id="PTHR30352:SF4">
    <property type="entry name" value="PYRUVATE FORMATE-LYASE 2-ACTIVATING ENZYME"/>
    <property type="match status" value="1"/>
</dbReference>
<dbReference type="CDD" id="cd01335">
    <property type="entry name" value="Radical_SAM"/>
    <property type="match status" value="1"/>
</dbReference>
<evidence type="ECO:0000313" key="10">
    <source>
        <dbReference type="EMBL" id="BAH05325.1"/>
    </source>
</evidence>
<dbReference type="Pfam" id="PF13353">
    <property type="entry name" value="Fer4_12"/>
    <property type="match status" value="1"/>
</dbReference>
<evidence type="ECO:0000256" key="4">
    <source>
        <dbReference type="ARBA" id="ARBA00022691"/>
    </source>
</evidence>
<dbReference type="EMBL" id="AP009049">
    <property type="protein sequence ID" value="BAH05325.1"/>
    <property type="molecule type" value="Genomic_DNA"/>
</dbReference>
<keyword evidence="6" id="KW-0560">Oxidoreductase</keyword>
<evidence type="ECO:0000313" key="11">
    <source>
        <dbReference type="Proteomes" id="UP000007969"/>
    </source>
</evidence>
<dbReference type="Proteomes" id="UP000007969">
    <property type="component" value="Chromosome"/>
</dbReference>
<dbReference type="GO" id="GO:0051539">
    <property type="term" value="F:4 iron, 4 sulfur cluster binding"/>
    <property type="evidence" value="ECO:0007669"/>
    <property type="project" value="UniProtKB-KW"/>
</dbReference>
<comment type="cofactor">
    <cofactor evidence="1">
        <name>[4Fe-4S] cluster</name>
        <dbReference type="ChEBI" id="CHEBI:49883"/>
    </cofactor>
</comment>
<evidence type="ECO:0000259" key="9">
    <source>
        <dbReference type="PROSITE" id="PS51918"/>
    </source>
</evidence>
<comment type="similarity">
    <text evidence="2">Belongs to the organic radical-activating enzymes family.</text>
</comment>
<dbReference type="InterPro" id="IPR058240">
    <property type="entry name" value="rSAM_sf"/>
</dbReference>
<keyword evidence="8" id="KW-0411">Iron-sulfur</keyword>
<evidence type="ECO:0000256" key="7">
    <source>
        <dbReference type="ARBA" id="ARBA00023004"/>
    </source>
</evidence>
<organism evidence="10 11">
    <name type="scientific">Clostridium kluyveri (strain NBRC 12016)</name>
    <dbReference type="NCBI Taxonomy" id="583346"/>
    <lineage>
        <taxon>Bacteria</taxon>
        <taxon>Bacillati</taxon>
        <taxon>Bacillota</taxon>
        <taxon>Clostridia</taxon>
        <taxon>Eubacteriales</taxon>
        <taxon>Clostridiaceae</taxon>
        <taxon>Clostridium</taxon>
    </lineage>
</organism>
<dbReference type="AlphaFoldDB" id="B9DYK0"/>
<dbReference type="Gene3D" id="3.20.20.70">
    <property type="entry name" value="Aldolase class I"/>
    <property type="match status" value="1"/>
</dbReference>
<keyword evidence="3" id="KW-0004">4Fe-4S</keyword>
<reference evidence="11" key="1">
    <citation type="submission" date="2005-09" db="EMBL/GenBank/DDBJ databases">
        <title>Complete genome sequence of Clostridium kluyveri and comparative genomics of Clostridia species.</title>
        <authorList>
            <person name="Inui M."/>
            <person name="Nonaka H."/>
            <person name="Shinoda Y."/>
            <person name="Ikenaga Y."/>
            <person name="Abe M."/>
            <person name="Naito K."/>
            <person name="Vertes A.A."/>
            <person name="Yukawa H."/>
        </authorList>
    </citation>
    <scope>NUCLEOTIDE SEQUENCE [LARGE SCALE GENOMIC DNA]</scope>
    <source>
        <strain evidence="11">NBRC 12016</strain>
    </source>
</reference>
<dbReference type="InterPro" id="IPR007197">
    <property type="entry name" value="rSAM"/>
</dbReference>
<evidence type="ECO:0000256" key="2">
    <source>
        <dbReference type="ARBA" id="ARBA00009777"/>
    </source>
</evidence>
<dbReference type="HOGENOM" id="CLU_058969_0_0_9"/>